<organism evidence="3 4">
    <name type="scientific">Caenorhabditis auriculariae</name>
    <dbReference type="NCBI Taxonomy" id="2777116"/>
    <lineage>
        <taxon>Eukaryota</taxon>
        <taxon>Metazoa</taxon>
        <taxon>Ecdysozoa</taxon>
        <taxon>Nematoda</taxon>
        <taxon>Chromadorea</taxon>
        <taxon>Rhabditida</taxon>
        <taxon>Rhabditina</taxon>
        <taxon>Rhabditomorpha</taxon>
        <taxon>Rhabditoidea</taxon>
        <taxon>Rhabditidae</taxon>
        <taxon>Peloderinae</taxon>
        <taxon>Caenorhabditis</taxon>
    </lineage>
</organism>
<dbReference type="AlphaFoldDB" id="A0A8S1HRH8"/>
<proteinExistence type="inferred from homology"/>
<gene>
    <name evidence="3" type="ORF">CAUJ_LOCUS13734</name>
</gene>
<feature type="region of interest" description="Disordered" evidence="2">
    <location>
        <begin position="300"/>
        <end position="387"/>
    </location>
</feature>
<feature type="compositionally biased region" description="Acidic residues" evidence="2">
    <location>
        <begin position="321"/>
        <end position="348"/>
    </location>
</feature>
<dbReference type="PANTHER" id="PTHR34256">
    <property type="entry name" value="UPF0561 PROTEIN C2ORF68"/>
    <property type="match status" value="1"/>
</dbReference>
<comment type="similarity">
    <text evidence="1">Belongs to the UPF0561 family.</text>
</comment>
<keyword evidence="4" id="KW-1185">Reference proteome</keyword>
<dbReference type="EMBL" id="CAJGYM010000106">
    <property type="protein sequence ID" value="CAD6197827.1"/>
    <property type="molecule type" value="Genomic_DNA"/>
</dbReference>
<accession>A0A8S1HRH8</accession>
<reference evidence="3" key="1">
    <citation type="submission" date="2020-10" db="EMBL/GenBank/DDBJ databases">
        <authorList>
            <person name="Kikuchi T."/>
        </authorList>
    </citation>
    <scope>NUCLEOTIDE SEQUENCE</scope>
    <source>
        <strain evidence="3">NKZ352</strain>
    </source>
</reference>
<evidence type="ECO:0000313" key="4">
    <source>
        <dbReference type="Proteomes" id="UP000835052"/>
    </source>
</evidence>
<dbReference type="InterPro" id="IPR018888">
    <property type="entry name" value="UPF0561"/>
</dbReference>
<dbReference type="OrthoDB" id="5861529at2759"/>
<evidence type="ECO:0000256" key="2">
    <source>
        <dbReference type="SAM" id="MobiDB-lite"/>
    </source>
</evidence>
<evidence type="ECO:0000313" key="3">
    <source>
        <dbReference type="EMBL" id="CAD6197827.1"/>
    </source>
</evidence>
<sequence length="387" mass="43058">MTMVKSLVALATERMLLKTSGPTFLRGIEFMYAAGLAPERLSVMMTQSQKYVLQFHSKCDVRPFAANYPNFARVLRGIVHVRAWRIKSIEFVNVAFDMRDVENLERAIDKLGVELVLLRNCSYPGVARGDEAVKFLAALNRKKQAVVCEYGDDRLKHRITRRVPLPRQRRPTRMLADLAHLNAEDREPPAAAEPPQPNAPAALPRVAQPLRPLMQALANVDHGDVQALQNVIQLVNAQVEYMQRMVAMHNGVRPAGLRRRLANPLAAALAGVAAGRLARARQQLLNDPLVDDLLQERRLNPPGVVIEPPLPIPREEGEAQDRDEEDDDTEEEMDYEEAPPAELADEPAAEAQNAQNEEPVEEEPLGLDADAVAVQGQSEEFEAVNLP</sequence>
<dbReference type="Proteomes" id="UP000835052">
    <property type="component" value="Unassembled WGS sequence"/>
</dbReference>
<evidence type="ECO:0000256" key="1">
    <source>
        <dbReference type="ARBA" id="ARBA00006905"/>
    </source>
</evidence>
<dbReference type="PANTHER" id="PTHR34256:SF1">
    <property type="entry name" value="UPF0561 PROTEIN C2ORF68"/>
    <property type="match status" value="1"/>
</dbReference>
<comment type="caution">
    <text evidence="3">The sequence shown here is derived from an EMBL/GenBank/DDBJ whole genome shotgun (WGS) entry which is preliminary data.</text>
</comment>
<protein>
    <submittedName>
        <fullName evidence="3">Uncharacterized protein</fullName>
    </submittedName>
</protein>
<name>A0A8S1HRH8_9PELO</name>